<organism evidence="1 2">
    <name type="scientific">Limimonas halophila</name>
    <dbReference type="NCBI Taxonomy" id="1082479"/>
    <lineage>
        <taxon>Bacteria</taxon>
        <taxon>Pseudomonadati</taxon>
        <taxon>Pseudomonadota</taxon>
        <taxon>Alphaproteobacteria</taxon>
        <taxon>Rhodospirillales</taxon>
        <taxon>Rhodovibrionaceae</taxon>
        <taxon>Limimonas</taxon>
    </lineage>
</organism>
<keyword evidence="2" id="KW-1185">Reference proteome</keyword>
<dbReference type="STRING" id="1082479.SAMN05216241_103220"/>
<name>A0A1G7Q3Z4_9PROT</name>
<dbReference type="AlphaFoldDB" id="A0A1G7Q3Z4"/>
<dbReference type="EMBL" id="FNCE01000003">
    <property type="protein sequence ID" value="SDF93272.1"/>
    <property type="molecule type" value="Genomic_DNA"/>
</dbReference>
<gene>
    <name evidence="1" type="ORF">SAMN05216241_103220</name>
</gene>
<dbReference type="Proteomes" id="UP000199415">
    <property type="component" value="Unassembled WGS sequence"/>
</dbReference>
<evidence type="ECO:0000313" key="1">
    <source>
        <dbReference type="EMBL" id="SDF93272.1"/>
    </source>
</evidence>
<reference evidence="1 2" key="1">
    <citation type="submission" date="2016-10" db="EMBL/GenBank/DDBJ databases">
        <authorList>
            <person name="de Groot N.N."/>
        </authorList>
    </citation>
    <scope>NUCLEOTIDE SEQUENCE [LARGE SCALE GENOMIC DNA]</scope>
    <source>
        <strain evidence="1 2">DSM 25584</strain>
    </source>
</reference>
<evidence type="ECO:0000313" key="2">
    <source>
        <dbReference type="Proteomes" id="UP000199415"/>
    </source>
</evidence>
<proteinExistence type="predicted"/>
<accession>A0A1G7Q3Z4</accession>
<protein>
    <submittedName>
        <fullName evidence="1">Uncharacterized protein</fullName>
    </submittedName>
</protein>
<sequence length="149" mass="16121">MRVPARRGDAAFFRTVEDTFDLCPDVEVAEANARTGSVLIHHTADADTVWHFAAKQGLFVREGAGEAAGGATNRLVADARRIDSWFKDTSDGDFDLATVISVSLLGLAVVQVLRGQIMAPAITLAWYGGMLIYDRWRTANRAQPAAETA</sequence>